<reference evidence="2 3" key="1">
    <citation type="submission" date="2017-07" db="EMBL/GenBank/DDBJ databases">
        <authorList>
            <person name="Talla V."/>
            <person name="Backstrom N."/>
        </authorList>
    </citation>
    <scope>NUCLEOTIDE SEQUENCE [LARGE SCALE GENOMIC DNA]</scope>
</reference>
<evidence type="ECO:0000313" key="2">
    <source>
        <dbReference type="EMBL" id="VVD05616.1"/>
    </source>
</evidence>
<proteinExistence type="predicted"/>
<keyword evidence="1" id="KW-0472">Membrane</keyword>
<dbReference type="Proteomes" id="UP000324832">
    <property type="component" value="Unassembled WGS sequence"/>
</dbReference>
<evidence type="ECO:0000256" key="1">
    <source>
        <dbReference type="SAM" id="Phobius"/>
    </source>
</evidence>
<accession>A0A5E4R7M6</accession>
<sequence>MSKAAGSRLDSVRVDDGSGFTGRHKSDFMFVNSAFVGSLSQQHLLHHDNFHMATLNYEVTHESVIREQYWACSKWPLGQRVLAIAVGVLLGAVISLSIIVAIRGDDRNIANIIKSRPAPD</sequence>
<dbReference type="AlphaFoldDB" id="A0A5E4R7M6"/>
<evidence type="ECO:0000313" key="3">
    <source>
        <dbReference type="Proteomes" id="UP000324832"/>
    </source>
</evidence>
<keyword evidence="1" id="KW-1133">Transmembrane helix</keyword>
<keyword evidence="3" id="KW-1185">Reference proteome</keyword>
<gene>
    <name evidence="2" type="ORF">LSINAPIS_LOCUS15111</name>
</gene>
<dbReference type="EMBL" id="FZQP02006992">
    <property type="protein sequence ID" value="VVD05616.1"/>
    <property type="molecule type" value="Genomic_DNA"/>
</dbReference>
<feature type="transmembrane region" description="Helical" evidence="1">
    <location>
        <begin position="81"/>
        <end position="102"/>
    </location>
</feature>
<keyword evidence="1" id="KW-0812">Transmembrane</keyword>
<organism evidence="2 3">
    <name type="scientific">Leptidea sinapis</name>
    <dbReference type="NCBI Taxonomy" id="189913"/>
    <lineage>
        <taxon>Eukaryota</taxon>
        <taxon>Metazoa</taxon>
        <taxon>Ecdysozoa</taxon>
        <taxon>Arthropoda</taxon>
        <taxon>Hexapoda</taxon>
        <taxon>Insecta</taxon>
        <taxon>Pterygota</taxon>
        <taxon>Neoptera</taxon>
        <taxon>Endopterygota</taxon>
        <taxon>Lepidoptera</taxon>
        <taxon>Glossata</taxon>
        <taxon>Ditrysia</taxon>
        <taxon>Papilionoidea</taxon>
        <taxon>Pieridae</taxon>
        <taxon>Dismorphiinae</taxon>
        <taxon>Leptidea</taxon>
    </lineage>
</organism>
<protein>
    <submittedName>
        <fullName evidence="2">Uncharacterized protein</fullName>
    </submittedName>
</protein>
<name>A0A5E4R7M6_9NEOP</name>